<protein>
    <submittedName>
        <fullName evidence="1">Uncharacterized protein</fullName>
    </submittedName>
</protein>
<organism evidence="1">
    <name type="scientific">Fagus sylvatica</name>
    <name type="common">Beechnut</name>
    <dbReference type="NCBI Taxonomy" id="28930"/>
    <lineage>
        <taxon>Eukaryota</taxon>
        <taxon>Viridiplantae</taxon>
        <taxon>Streptophyta</taxon>
        <taxon>Embryophyta</taxon>
        <taxon>Tracheophyta</taxon>
        <taxon>Spermatophyta</taxon>
        <taxon>Magnoliopsida</taxon>
        <taxon>eudicotyledons</taxon>
        <taxon>Gunneridae</taxon>
        <taxon>Pentapetalae</taxon>
        <taxon>rosids</taxon>
        <taxon>fabids</taxon>
        <taxon>Fagales</taxon>
        <taxon>Fagaceae</taxon>
        <taxon>Fagus</taxon>
    </lineage>
</organism>
<name>A0A2N9G0B6_FAGSY</name>
<evidence type="ECO:0000313" key="1">
    <source>
        <dbReference type="EMBL" id="SPC92992.1"/>
    </source>
</evidence>
<accession>A0A2N9G0B6</accession>
<dbReference type="AlphaFoldDB" id="A0A2N9G0B6"/>
<proteinExistence type="predicted"/>
<dbReference type="EMBL" id="OIVN01001350">
    <property type="protein sequence ID" value="SPC92992.1"/>
    <property type="molecule type" value="Genomic_DNA"/>
</dbReference>
<reference evidence="1" key="1">
    <citation type="submission" date="2018-02" db="EMBL/GenBank/DDBJ databases">
        <authorList>
            <person name="Cohen D.B."/>
            <person name="Kent A.D."/>
        </authorList>
    </citation>
    <scope>NUCLEOTIDE SEQUENCE</scope>
</reference>
<sequence>MAGGRVVEKALDTETAFGLGLLEHDDAVDEGDQESSAEVCGETEKIILLG</sequence>
<gene>
    <name evidence="1" type="ORF">FSB_LOCUS20874</name>
</gene>